<dbReference type="InterPro" id="IPR020603">
    <property type="entry name" value="MraZ_dom"/>
</dbReference>
<dbReference type="GeneID" id="89521891"/>
<dbReference type="Pfam" id="PF02381">
    <property type="entry name" value="MraZ"/>
    <property type="match status" value="2"/>
</dbReference>
<dbReference type="NCBIfam" id="TIGR00242">
    <property type="entry name" value="division/cell wall cluster transcriptional repressor MraZ"/>
    <property type="match status" value="1"/>
</dbReference>
<dbReference type="Gene3D" id="3.40.1550.20">
    <property type="entry name" value="Transcriptional regulator MraZ domain"/>
    <property type="match status" value="1"/>
</dbReference>
<feature type="domain" description="SpoVT-AbrB" evidence="8">
    <location>
        <begin position="75"/>
        <end position="118"/>
    </location>
</feature>
<keyword evidence="6 7" id="KW-0804">Transcription</keyword>
<dbReference type="GO" id="GO:0000976">
    <property type="term" value="F:transcription cis-regulatory region binding"/>
    <property type="evidence" value="ECO:0007669"/>
    <property type="project" value="TreeGrafter"/>
</dbReference>
<evidence type="ECO:0000313" key="9">
    <source>
        <dbReference type="EMBL" id="QCI58790.1"/>
    </source>
</evidence>
<dbReference type="CDD" id="cd16320">
    <property type="entry name" value="MraZ_N"/>
    <property type="match status" value="1"/>
</dbReference>
<dbReference type="EMBL" id="CP034413">
    <property type="protein sequence ID" value="QCI58790.1"/>
    <property type="molecule type" value="Genomic_DNA"/>
</dbReference>
<sequence>MARLLGKSNNSIDSKGRLVIPSAMREALGDTFYITIGAEHCLTIYPQAKWDQMSEEMDDLSYTEARALTLLYANAVQCEPDAQGRVLIPASLRAHAGLKKTATIVGLNSFAEIWDEKTWTEREQRMLESDDMAAAMDALARVRRSRG</sequence>
<dbReference type="PROSITE" id="PS51740">
    <property type="entry name" value="SPOVT_ABRB"/>
    <property type="match status" value="2"/>
</dbReference>
<gene>
    <name evidence="7 9" type="primary">mraZ</name>
    <name evidence="9" type="ORF">EIO64_05790</name>
</gene>
<keyword evidence="5 7" id="KW-0238">DNA-binding</keyword>
<evidence type="ECO:0000313" key="10">
    <source>
        <dbReference type="Proteomes" id="UP000298642"/>
    </source>
</evidence>
<dbReference type="GO" id="GO:0009295">
    <property type="term" value="C:nucleoid"/>
    <property type="evidence" value="ECO:0007669"/>
    <property type="project" value="UniProtKB-SubCell"/>
</dbReference>
<dbReference type="RefSeq" id="WP_021750860.1">
    <property type="nucleotide sequence ID" value="NZ_CAUWCU010000042.1"/>
</dbReference>
<dbReference type="GO" id="GO:0003700">
    <property type="term" value="F:DNA-binding transcription factor activity"/>
    <property type="evidence" value="ECO:0007669"/>
    <property type="project" value="UniProtKB-UniRule"/>
</dbReference>
<dbReference type="InterPro" id="IPR038619">
    <property type="entry name" value="MraZ_sf"/>
</dbReference>
<dbReference type="KEGG" id="obj:EIO64_05790"/>
<dbReference type="AlphaFoldDB" id="A0A4D7ATG1"/>
<comment type="subcellular location">
    <subcellularLocation>
        <location evidence="7">Cytoplasm</location>
        <location evidence="7">Nucleoid</location>
    </subcellularLocation>
</comment>
<keyword evidence="2 7" id="KW-0963">Cytoplasm</keyword>
<evidence type="ECO:0000259" key="8">
    <source>
        <dbReference type="PROSITE" id="PS51740"/>
    </source>
</evidence>
<dbReference type="InterPro" id="IPR003444">
    <property type="entry name" value="MraZ"/>
</dbReference>
<dbReference type="GO" id="GO:2000143">
    <property type="term" value="P:negative regulation of DNA-templated transcription initiation"/>
    <property type="evidence" value="ECO:0007669"/>
    <property type="project" value="TreeGrafter"/>
</dbReference>
<keyword evidence="3" id="KW-0677">Repeat</keyword>
<protein>
    <recommendedName>
        <fullName evidence="1 7">Transcriptional regulator MraZ</fullName>
    </recommendedName>
</protein>
<comment type="similarity">
    <text evidence="7">Belongs to the MraZ family.</text>
</comment>
<evidence type="ECO:0000256" key="1">
    <source>
        <dbReference type="ARBA" id="ARBA00013860"/>
    </source>
</evidence>
<feature type="domain" description="SpoVT-AbrB" evidence="8">
    <location>
        <begin position="7"/>
        <end position="49"/>
    </location>
</feature>
<dbReference type="InterPro" id="IPR007159">
    <property type="entry name" value="SpoVT-AbrB_dom"/>
</dbReference>
<dbReference type="InterPro" id="IPR035644">
    <property type="entry name" value="MraZ_C"/>
</dbReference>
<proteinExistence type="inferred from homology"/>
<dbReference type="Proteomes" id="UP000298642">
    <property type="component" value="Chromosome"/>
</dbReference>
<name>A0A4D7ATG1_9FIRM</name>
<dbReference type="GO" id="GO:0005737">
    <property type="term" value="C:cytoplasm"/>
    <property type="evidence" value="ECO:0007669"/>
    <property type="project" value="UniProtKB-UniRule"/>
</dbReference>
<keyword evidence="10" id="KW-1185">Reference proteome</keyword>
<accession>A0A4D7ATG1</accession>
<organism evidence="9 10">
    <name type="scientific">Dysosmobacter welbionis</name>
    <dbReference type="NCBI Taxonomy" id="2093857"/>
    <lineage>
        <taxon>Bacteria</taxon>
        <taxon>Bacillati</taxon>
        <taxon>Bacillota</taxon>
        <taxon>Clostridia</taxon>
        <taxon>Eubacteriales</taxon>
        <taxon>Oscillospiraceae</taxon>
        <taxon>Dysosmobacter</taxon>
    </lineage>
</organism>
<dbReference type="PANTHER" id="PTHR34701:SF1">
    <property type="entry name" value="TRANSCRIPTIONAL REGULATOR MRAZ"/>
    <property type="match status" value="1"/>
</dbReference>
<dbReference type="InterPro" id="IPR035642">
    <property type="entry name" value="MraZ_N"/>
</dbReference>
<keyword evidence="4 7" id="KW-0805">Transcription regulation</keyword>
<dbReference type="PANTHER" id="PTHR34701">
    <property type="entry name" value="TRANSCRIPTIONAL REGULATOR MRAZ"/>
    <property type="match status" value="1"/>
</dbReference>
<evidence type="ECO:0000256" key="3">
    <source>
        <dbReference type="ARBA" id="ARBA00022737"/>
    </source>
</evidence>
<dbReference type="InterPro" id="IPR037914">
    <property type="entry name" value="SpoVT-AbrB_sf"/>
</dbReference>
<evidence type="ECO:0000256" key="7">
    <source>
        <dbReference type="HAMAP-Rule" id="MF_01008"/>
    </source>
</evidence>
<dbReference type="HAMAP" id="MF_01008">
    <property type="entry name" value="MraZ"/>
    <property type="match status" value="1"/>
</dbReference>
<evidence type="ECO:0000256" key="4">
    <source>
        <dbReference type="ARBA" id="ARBA00023015"/>
    </source>
</evidence>
<dbReference type="SUPFAM" id="SSF89447">
    <property type="entry name" value="AbrB/MazE/MraZ-like"/>
    <property type="match status" value="1"/>
</dbReference>
<dbReference type="CDD" id="cd16321">
    <property type="entry name" value="MraZ_C"/>
    <property type="match status" value="1"/>
</dbReference>
<evidence type="ECO:0000256" key="6">
    <source>
        <dbReference type="ARBA" id="ARBA00023163"/>
    </source>
</evidence>
<comment type="subunit">
    <text evidence="7">Forms oligomers.</text>
</comment>
<reference evidence="10" key="1">
    <citation type="submission" date="2018-12" db="EMBL/GenBank/DDBJ databases">
        <title>Dusodibacter welbiota gen. nov., sp. nov., isolated from human faeces and emended description of the Oscillibacter genus.</title>
        <authorList>
            <person name="Le Roy T."/>
            <person name="Van der Smissen P."/>
            <person name="Delzenne N."/>
            <person name="Muccioli G."/>
            <person name="Collet J.F."/>
            <person name="Cani P.D."/>
        </authorList>
    </citation>
    <scope>NUCLEOTIDE SEQUENCE [LARGE SCALE GENOMIC DNA]</scope>
    <source>
        <strain evidence="10">J115</strain>
    </source>
</reference>
<evidence type="ECO:0000256" key="2">
    <source>
        <dbReference type="ARBA" id="ARBA00022490"/>
    </source>
</evidence>
<evidence type="ECO:0000256" key="5">
    <source>
        <dbReference type="ARBA" id="ARBA00023125"/>
    </source>
</evidence>